<keyword evidence="5" id="KW-1185">Reference proteome</keyword>
<reference evidence="5" key="1">
    <citation type="submission" date="2016-10" db="EMBL/GenBank/DDBJ databases">
        <authorList>
            <person name="Varghese N."/>
            <person name="Submissions S."/>
        </authorList>
    </citation>
    <scope>NUCLEOTIDE SEQUENCE [LARGE SCALE GENOMIC DNA]</scope>
    <source>
        <strain evidence="5">DSM 28463</strain>
    </source>
</reference>
<feature type="signal peptide" evidence="2">
    <location>
        <begin position="1"/>
        <end position="26"/>
    </location>
</feature>
<evidence type="ECO:0000313" key="5">
    <source>
        <dbReference type="Proteomes" id="UP000198599"/>
    </source>
</evidence>
<dbReference type="PROSITE" id="PS51257">
    <property type="entry name" value="PROKAR_LIPOPROTEIN"/>
    <property type="match status" value="1"/>
</dbReference>
<dbReference type="PANTHER" id="PTHR33619:SF3">
    <property type="entry name" value="POLYSACCHARIDE EXPORT PROTEIN GFCE-RELATED"/>
    <property type="match status" value="1"/>
</dbReference>
<keyword evidence="1 2" id="KW-0732">Signal</keyword>
<evidence type="ECO:0000313" key="4">
    <source>
        <dbReference type="EMBL" id="SFN70890.1"/>
    </source>
</evidence>
<dbReference type="InterPro" id="IPR003715">
    <property type="entry name" value="Poly_export_N"/>
</dbReference>
<evidence type="ECO:0000256" key="1">
    <source>
        <dbReference type="ARBA" id="ARBA00022729"/>
    </source>
</evidence>
<dbReference type="AlphaFoldDB" id="A0A1I5B8D5"/>
<dbReference type="RefSeq" id="WP_245736257.1">
    <property type="nucleotide sequence ID" value="NZ_FOVP01000007.1"/>
</dbReference>
<dbReference type="Proteomes" id="UP000198599">
    <property type="component" value="Unassembled WGS sequence"/>
</dbReference>
<organism evidence="4 5">
    <name type="scientific">Roseovarius lutimaris</name>
    <dbReference type="NCBI Taxonomy" id="1005928"/>
    <lineage>
        <taxon>Bacteria</taxon>
        <taxon>Pseudomonadati</taxon>
        <taxon>Pseudomonadota</taxon>
        <taxon>Alphaproteobacteria</taxon>
        <taxon>Rhodobacterales</taxon>
        <taxon>Roseobacteraceae</taxon>
        <taxon>Roseovarius</taxon>
    </lineage>
</organism>
<dbReference type="STRING" id="1005928.SAMN04487859_107116"/>
<gene>
    <name evidence="4" type="ORF">SAMN04487859_107116</name>
</gene>
<dbReference type="PANTHER" id="PTHR33619">
    <property type="entry name" value="POLYSACCHARIDE EXPORT PROTEIN GFCE-RELATED"/>
    <property type="match status" value="1"/>
</dbReference>
<dbReference type="EMBL" id="FOVP01000007">
    <property type="protein sequence ID" value="SFN70890.1"/>
    <property type="molecule type" value="Genomic_DNA"/>
</dbReference>
<protein>
    <submittedName>
        <fullName evidence="4">Polysaccharide export outer membrane protein</fullName>
    </submittedName>
</protein>
<dbReference type="GO" id="GO:0015159">
    <property type="term" value="F:polysaccharide transmembrane transporter activity"/>
    <property type="evidence" value="ECO:0007669"/>
    <property type="project" value="InterPro"/>
</dbReference>
<dbReference type="Gene3D" id="3.10.560.10">
    <property type="entry name" value="Outer membrane lipoprotein wza domain like"/>
    <property type="match status" value="2"/>
</dbReference>
<feature type="domain" description="Polysaccharide export protein N-terminal" evidence="3">
    <location>
        <begin position="78"/>
        <end position="160"/>
    </location>
</feature>
<dbReference type="InterPro" id="IPR049712">
    <property type="entry name" value="Poly_export"/>
</dbReference>
<dbReference type="Gene3D" id="3.30.1950.10">
    <property type="entry name" value="wza like domain"/>
    <property type="match status" value="1"/>
</dbReference>
<evidence type="ECO:0000256" key="2">
    <source>
        <dbReference type="SAM" id="SignalP"/>
    </source>
</evidence>
<proteinExistence type="predicted"/>
<accession>A0A1I5B8D5</accession>
<evidence type="ECO:0000259" key="3">
    <source>
        <dbReference type="Pfam" id="PF02563"/>
    </source>
</evidence>
<sequence length="372" mass="39333">MRRISKAHLGLALVLVLAGCGVPRGAALQSEVLAEQDAENPTFQVVKVTRNAMPDLSAWPATGWKGKYHWLGASRGPDSSLIQSGDRLDIIVWDNQENSLLASEQSKSTVVPTMTVSSSGTIFMPYVGEVGVRGLTAGAARTKLQKRLEDIAPTAQVQVAIDQGGNNSVDMVGGVGAPGTIPLKTRNTRILSVLAQAGGISPSLRHPLVVLQRNGKSYETRAEALLSDPARNTLVRGGDQIVVIEDDRSFNVLGAAGSQRLVNFEKETMSAMEAVSVAGGLSAARANPKGLLVLREYKPGDVSLSEKTPDMQQVIFTLDLTNADGLFAARQFNINPNDTVLATESPITRVQTILGLFGTVLGAGATANNLTQ</sequence>
<dbReference type="Pfam" id="PF02563">
    <property type="entry name" value="Poly_export"/>
    <property type="match status" value="1"/>
</dbReference>
<name>A0A1I5B8D5_9RHOB</name>
<feature type="chain" id="PRO_5011779469" evidence="2">
    <location>
        <begin position="27"/>
        <end position="372"/>
    </location>
</feature>